<accession>A0A1V3TGL8</accession>
<dbReference type="AlphaFoldDB" id="A0A0W7YXQ7"/>
<dbReference type="EMBL" id="LPXH01000034">
    <property type="protein sequence ID" value="KUF39922.1"/>
    <property type="molecule type" value="Genomic_DNA"/>
</dbReference>
<sequence length="73" mass="8322">MPLFRIMSFVIFAWLSALWCALILFYASMDWQMEYQLGSVGDKRAASIHAAEVGDGRTAKHVFETTKVRHAEN</sequence>
<dbReference type="EMBL" id="CP020121">
    <property type="protein sequence ID" value="AQZ97117.1"/>
    <property type="molecule type" value="Genomic_DNA"/>
</dbReference>
<keyword evidence="1" id="KW-0472">Membrane</keyword>
<evidence type="ECO:0000313" key="3">
    <source>
        <dbReference type="EMBL" id="KUF39922.1"/>
    </source>
</evidence>
<dbReference type="Proteomes" id="UP000053300">
    <property type="component" value="Unassembled WGS sequence"/>
</dbReference>
<keyword evidence="1" id="KW-0812">Transmembrane</keyword>
<evidence type="ECO:0000313" key="2">
    <source>
        <dbReference type="EMBL" id="AQZ97117.1"/>
    </source>
</evidence>
<evidence type="ECO:0000313" key="5">
    <source>
        <dbReference type="Proteomes" id="UP000242792"/>
    </source>
</evidence>
<accession>A0A0W7YXQ7</accession>
<keyword evidence="4" id="KW-1185">Reference proteome</keyword>
<evidence type="ECO:0000256" key="1">
    <source>
        <dbReference type="SAM" id="Phobius"/>
    </source>
</evidence>
<accession>A0A1V0BB19</accession>
<reference evidence="2 5" key="2">
    <citation type="submission" date="2017-03" db="EMBL/GenBank/DDBJ databases">
        <title>Rapid Whole Genome Sequencing of Comamonas kerstersii Causing Continuous ambulatory Peritoneal Dialysis-Associated Peritonitis.</title>
        <authorList>
            <person name="Zheng B."/>
        </authorList>
    </citation>
    <scope>NUCLEOTIDE SEQUENCE [LARGE SCALE GENOMIC DNA]</scope>
    <source>
        <strain evidence="2 5">8943</strain>
    </source>
</reference>
<keyword evidence="1" id="KW-1133">Transmembrane helix</keyword>
<name>A0A0W7YXQ7_9BURK</name>
<organism evidence="3 4">
    <name type="scientific">Comamonas kerstersii</name>
    <dbReference type="NCBI Taxonomy" id="225992"/>
    <lineage>
        <taxon>Bacteria</taxon>
        <taxon>Pseudomonadati</taxon>
        <taxon>Pseudomonadota</taxon>
        <taxon>Betaproteobacteria</taxon>
        <taxon>Burkholderiales</taxon>
        <taxon>Comamonadaceae</taxon>
        <taxon>Comamonas</taxon>
    </lineage>
</organism>
<dbReference type="Proteomes" id="UP000242792">
    <property type="component" value="Chromosome"/>
</dbReference>
<evidence type="ECO:0000313" key="4">
    <source>
        <dbReference type="Proteomes" id="UP000053300"/>
    </source>
</evidence>
<reference evidence="3 4" key="1">
    <citation type="submission" date="2015-12" db="EMBL/GenBank/DDBJ databases">
        <title>Complete genome sequence of a multi-drug resistant strain Acidovorax sp. 12322-1.</title>
        <authorList>
            <person name="Ming D."/>
            <person name="Wang M."/>
            <person name="Hu S."/>
            <person name="Zhou Y."/>
            <person name="Jiang T."/>
        </authorList>
    </citation>
    <scope>NUCLEOTIDE SEQUENCE [LARGE SCALE GENOMIC DNA]</scope>
    <source>
        <strain evidence="3 4">12322-1</strain>
    </source>
</reference>
<gene>
    <name evidence="3" type="ORF">AS359_13935</name>
    <name evidence="2" type="ORF">B5M06_01405</name>
</gene>
<feature type="transmembrane region" description="Helical" evidence="1">
    <location>
        <begin position="6"/>
        <end position="27"/>
    </location>
</feature>
<proteinExistence type="predicted"/>
<dbReference type="KEGG" id="cke:B5M06_01405"/>
<protein>
    <submittedName>
        <fullName evidence="3">Uncharacterized protein</fullName>
    </submittedName>
</protein>